<sequence length="332" mass="38448">MKVQLFTPYLTELNIMNDVDLLLHDLNNMFPVSAEFGNDLQPMMLKKVKRHHYAFLKPGQVAVKAWQLLTGFIVTIRKDQAGKEIVERIYFPRQIVTDLASFFQEEPVRLTYLAVGEVSVLEIKKQDVLKLGKYAETDKLIQHILFIEKKFSEATANMLRMPVTESVKEFLDLYEVEGLPYCYCASLLNISEEKYKEIKWLLQRKGAVELKDPHQFDKLEELENTQYTAHKVKAYLIKNFASKDVGDTGQIAARFNITEKTLTRLFKKAFGVSVVRFIEKRRMEKARELLNDPEAQVGKVADAVGYKTIHHFSRVYKNYFGLPPKAGKKQMK</sequence>
<proteinExistence type="predicted"/>
<reference evidence="1" key="1">
    <citation type="submission" date="2023-07" db="EMBL/GenBank/DDBJ databases">
        <title>Sorghum-associated microbial communities from plants grown in Nebraska, USA.</title>
        <authorList>
            <person name="Schachtman D."/>
        </authorList>
    </citation>
    <scope>NUCLEOTIDE SEQUENCE</scope>
    <source>
        <strain evidence="1">2697</strain>
    </source>
</reference>
<name>A0ACC6KT68_9SPHI</name>
<accession>A0ACC6KT68</accession>
<dbReference type="EMBL" id="JAVDTF010000001">
    <property type="protein sequence ID" value="MDR6782332.1"/>
    <property type="molecule type" value="Genomic_DNA"/>
</dbReference>
<comment type="caution">
    <text evidence="1">The sequence shown here is derived from an EMBL/GenBank/DDBJ whole genome shotgun (WGS) entry which is preliminary data.</text>
</comment>
<gene>
    <name evidence="1" type="ORF">J2X78_000884</name>
</gene>
<evidence type="ECO:0000313" key="2">
    <source>
        <dbReference type="Proteomes" id="UP001246858"/>
    </source>
</evidence>
<dbReference type="Proteomes" id="UP001246858">
    <property type="component" value="Unassembled WGS sequence"/>
</dbReference>
<organism evidence="1 2">
    <name type="scientific">Pedobacter africanus</name>
    <dbReference type="NCBI Taxonomy" id="151894"/>
    <lineage>
        <taxon>Bacteria</taxon>
        <taxon>Pseudomonadati</taxon>
        <taxon>Bacteroidota</taxon>
        <taxon>Sphingobacteriia</taxon>
        <taxon>Sphingobacteriales</taxon>
        <taxon>Sphingobacteriaceae</taxon>
        <taxon>Pedobacter</taxon>
    </lineage>
</organism>
<protein>
    <submittedName>
        <fullName evidence="1">AraC-like DNA-binding protein</fullName>
    </submittedName>
</protein>
<evidence type="ECO:0000313" key="1">
    <source>
        <dbReference type="EMBL" id="MDR6782332.1"/>
    </source>
</evidence>
<keyword evidence="2" id="KW-1185">Reference proteome</keyword>